<dbReference type="Pfam" id="PF02881">
    <property type="entry name" value="SRP54_N"/>
    <property type="match status" value="1"/>
</dbReference>
<feature type="domain" description="Signal recognition particle SRP54 helical bundle" evidence="1">
    <location>
        <begin position="7"/>
        <end position="87"/>
    </location>
</feature>
<dbReference type="InterPro" id="IPR036225">
    <property type="entry name" value="SRP/SRP_N"/>
</dbReference>
<accession>A0A966HR53</accession>
<gene>
    <name evidence="2" type="ORF">EBX29_03100</name>
</gene>
<name>A0A966HR53_9PROT</name>
<dbReference type="GO" id="GO:0005525">
    <property type="term" value="F:GTP binding"/>
    <property type="evidence" value="ECO:0007669"/>
    <property type="project" value="InterPro"/>
</dbReference>
<protein>
    <submittedName>
        <fullName evidence="2">Signal recognition particle-docking protein FtsY</fullName>
    </submittedName>
</protein>
<dbReference type="SUPFAM" id="SSF47364">
    <property type="entry name" value="Domain of the SRP/SRP receptor G-proteins"/>
    <property type="match status" value="1"/>
</dbReference>
<evidence type="ECO:0000313" key="3">
    <source>
        <dbReference type="Proteomes" id="UP000699985"/>
    </source>
</evidence>
<dbReference type="Proteomes" id="UP000699985">
    <property type="component" value="Unassembled WGS sequence"/>
</dbReference>
<feature type="non-terminal residue" evidence="2">
    <location>
        <position position="104"/>
    </location>
</feature>
<dbReference type="AlphaFoldDB" id="A0A966HR53"/>
<dbReference type="GO" id="GO:0006614">
    <property type="term" value="P:SRP-dependent cotranslational protein targeting to membrane"/>
    <property type="evidence" value="ECO:0007669"/>
    <property type="project" value="InterPro"/>
</dbReference>
<evidence type="ECO:0000259" key="1">
    <source>
        <dbReference type="SMART" id="SM00963"/>
    </source>
</evidence>
<proteinExistence type="predicted"/>
<dbReference type="Gene3D" id="1.20.120.140">
    <property type="entry name" value="Signal recognition particle SRP54, nucleotide-binding domain"/>
    <property type="match status" value="1"/>
</dbReference>
<dbReference type="InterPro" id="IPR042101">
    <property type="entry name" value="SRP54_N_sf"/>
</dbReference>
<sequence>MNFFKKLQDSLKKTSEKFTKGINEVFNKSRPQAEILQDIEDILIQADVGIGFVEEFIKNIANKKYSKEELTKENFFQAIAKEIEEILIPLQKDFFAKKHNKPTV</sequence>
<comment type="caution">
    <text evidence="2">The sequence shown here is derived from an EMBL/GenBank/DDBJ whole genome shotgun (WGS) entry which is preliminary data.</text>
</comment>
<dbReference type="EMBL" id="RGMI01000145">
    <property type="protein sequence ID" value="NCU50741.1"/>
    <property type="molecule type" value="Genomic_DNA"/>
</dbReference>
<organism evidence="2 3">
    <name type="scientific">Candidatus Fonsibacter lacus</name>
    <dbReference type="NCBI Taxonomy" id="2576439"/>
    <lineage>
        <taxon>Bacteria</taxon>
        <taxon>Pseudomonadati</taxon>
        <taxon>Pseudomonadota</taxon>
        <taxon>Alphaproteobacteria</taxon>
        <taxon>Candidatus Pelagibacterales</taxon>
        <taxon>Candidatus Pelagibacterales incertae sedis</taxon>
        <taxon>Candidatus Fonsibacter</taxon>
    </lineage>
</organism>
<dbReference type="InterPro" id="IPR013822">
    <property type="entry name" value="Signal_recog_particl_SRP54_hlx"/>
</dbReference>
<evidence type="ECO:0000313" key="2">
    <source>
        <dbReference type="EMBL" id="NCU50741.1"/>
    </source>
</evidence>
<reference evidence="2" key="1">
    <citation type="submission" date="2018-10" db="EMBL/GenBank/DDBJ databases">
        <title>Iterative Subtractive Binning of Freshwater Chronoseries Metagenomes Recovers Nearly Complete Genomes from over Four Hundred Novel Species.</title>
        <authorList>
            <person name="Rodriguez-R L.M."/>
            <person name="Tsementzi D."/>
            <person name="Luo C."/>
            <person name="Konstantinidis K.T."/>
        </authorList>
    </citation>
    <scope>NUCLEOTIDE SEQUENCE</scope>
    <source>
        <strain evidence="2">WB8_1A_003</strain>
    </source>
</reference>
<dbReference type="SMART" id="SM00963">
    <property type="entry name" value="SRP54_N"/>
    <property type="match status" value="1"/>
</dbReference>